<evidence type="ECO:0000313" key="2">
    <source>
        <dbReference type="Proteomes" id="UP000008021"/>
    </source>
</evidence>
<keyword evidence="2" id="KW-1185">Reference proteome</keyword>
<dbReference type="Gramene" id="OMERI02G25040.1">
    <property type="protein sequence ID" value="OMERI02G25040.1"/>
    <property type="gene ID" value="OMERI02G25040"/>
</dbReference>
<reference evidence="1" key="2">
    <citation type="submission" date="2018-05" db="EMBL/GenBank/DDBJ databases">
        <title>OmerRS3 (Oryza meridionalis Reference Sequence Version 3).</title>
        <authorList>
            <person name="Zhang J."/>
            <person name="Kudrna D."/>
            <person name="Lee S."/>
            <person name="Talag J."/>
            <person name="Welchert J."/>
            <person name="Wing R.A."/>
        </authorList>
    </citation>
    <scope>NUCLEOTIDE SEQUENCE [LARGE SCALE GENOMIC DNA]</scope>
    <source>
        <strain evidence="1">cv. OR44</strain>
    </source>
</reference>
<dbReference type="Proteomes" id="UP000008021">
    <property type="component" value="Chromosome 2"/>
</dbReference>
<name>A0A0E0CNZ9_9ORYZ</name>
<reference evidence="1" key="1">
    <citation type="submission" date="2015-04" db="UniProtKB">
        <authorList>
            <consortium name="EnsemblPlants"/>
        </authorList>
    </citation>
    <scope>IDENTIFICATION</scope>
</reference>
<dbReference type="HOGENOM" id="CLU_2780135_0_0_1"/>
<sequence>MPLSQTVVPVRVGAFPVPSHAAVPSSPFLVTVATTGNLRANPVSYAVELVRAPKGSVGAIPGVASFLIP</sequence>
<proteinExistence type="predicted"/>
<organism evidence="1">
    <name type="scientific">Oryza meridionalis</name>
    <dbReference type="NCBI Taxonomy" id="40149"/>
    <lineage>
        <taxon>Eukaryota</taxon>
        <taxon>Viridiplantae</taxon>
        <taxon>Streptophyta</taxon>
        <taxon>Embryophyta</taxon>
        <taxon>Tracheophyta</taxon>
        <taxon>Spermatophyta</taxon>
        <taxon>Magnoliopsida</taxon>
        <taxon>Liliopsida</taxon>
        <taxon>Poales</taxon>
        <taxon>Poaceae</taxon>
        <taxon>BOP clade</taxon>
        <taxon>Oryzoideae</taxon>
        <taxon>Oryzeae</taxon>
        <taxon>Oryzinae</taxon>
        <taxon>Oryza</taxon>
    </lineage>
</organism>
<dbReference type="EnsemblPlants" id="OMERI02G25040.1">
    <property type="protein sequence ID" value="OMERI02G25040.1"/>
    <property type="gene ID" value="OMERI02G25040"/>
</dbReference>
<dbReference type="AlphaFoldDB" id="A0A0E0CNZ9"/>
<protein>
    <submittedName>
        <fullName evidence="1">Uncharacterized protein</fullName>
    </submittedName>
</protein>
<evidence type="ECO:0000313" key="1">
    <source>
        <dbReference type="EnsemblPlants" id="OMERI02G25040.1"/>
    </source>
</evidence>
<accession>A0A0E0CNZ9</accession>